<proteinExistence type="inferred from homology"/>
<dbReference type="InterPro" id="IPR000421">
    <property type="entry name" value="FA58C"/>
</dbReference>
<feature type="domain" description="F5/8 type C" evidence="7">
    <location>
        <begin position="357"/>
        <end position="506"/>
    </location>
</feature>
<dbReference type="Proteomes" id="UP000541425">
    <property type="component" value="Unassembled WGS sequence"/>
</dbReference>
<evidence type="ECO:0000256" key="2">
    <source>
        <dbReference type="ARBA" id="ARBA00012662"/>
    </source>
</evidence>
<dbReference type="InterPro" id="IPR017853">
    <property type="entry name" value="GH"/>
</dbReference>
<name>A0A7W5UD27_9BACT</name>
<dbReference type="Gene3D" id="2.60.120.260">
    <property type="entry name" value="Galactose-binding domain-like"/>
    <property type="match status" value="1"/>
</dbReference>
<evidence type="ECO:0000256" key="6">
    <source>
        <dbReference type="SAM" id="SignalP"/>
    </source>
</evidence>
<dbReference type="EMBL" id="JACICA010000001">
    <property type="protein sequence ID" value="MBB3701789.1"/>
    <property type="molecule type" value="Genomic_DNA"/>
</dbReference>
<evidence type="ECO:0000256" key="4">
    <source>
        <dbReference type="ARBA" id="ARBA00022801"/>
    </source>
</evidence>
<keyword evidence="3 6" id="KW-0732">Signal</keyword>
<dbReference type="EC" id="3.2.1.51" evidence="2"/>
<dbReference type="AlphaFoldDB" id="A0A7W5UD27"/>
<dbReference type="GO" id="GO:0005764">
    <property type="term" value="C:lysosome"/>
    <property type="evidence" value="ECO:0007669"/>
    <property type="project" value="TreeGrafter"/>
</dbReference>
<evidence type="ECO:0000313" key="9">
    <source>
        <dbReference type="Proteomes" id="UP000541425"/>
    </source>
</evidence>
<evidence type="ECO:0000313" key="8">
    <source>
        <dbReference type="EMBL" id="MBB3701789.1"/>
    </source>
</evidence>
<dbReference type="Gene3D" id="3.20.20.80">
    <property type="entry name" value="Glycosidases"/>
    <property type="match status" value="1"/>
</dbReference>
<dbReference type="RefSeq" id="WP_183693843.1">
    <property type="nucleotide sequence ID" value="NZ_JACICA010000001.1"/>
</dbReference>
<evidence type="ECO:0000256" key="3">
    <source>
        <dbReference type="ARBA" id="ARBA00022729"/>
    </source>
</evidence>
<feature type="chain" id="PRO_5031277973" description="alpha-L-fucosidase" evidence="6">
    <location>
        <begin position="23"/>
        <end position="506"/>
    </location>
</feature>
<dbReference type="PANTHER" id="PTHR10030:SF37">
    <property type="entry name" value="ALPHA-L-FUCOSIDASE-RELATED"/>
    <property type="match status" value="1"/>
</dbReference>
<reference evidence="8 9" key="1">
    <citation type="submission" date="2020-08" db="EMBL/GenBank/DDBJ databases">
        <title>Genomic Encyclopedia of Type Strains, Phase IV (KMG-IV): sequencing the most valuable type-strain genomes for metagenomic binning, comparative biology and taxonomic classification.</title>
        <authorList>
            <person name="Goeker M."/>
        </authorList>
    </citation>
    <scope>NUCLEOTIDE SEQUENCE [LARGE SCALE GENOMIC DNA]</scope>
    <source>
        <strain evidence="8 9">DSM 22548</strain>
    </source>
</reference>
<protein>
    <recommendedName>
        <fullName evidence="2">alpha-L-fucosidase</fullName>
        <ecNumber evidence="2">3.2.1.51</ecNumber>
    </recommendedName>
</protein>
<keyword evidence="4 8" id="KW-0378">Hydrolase</keyword>
<sequence>MKKFTYLLSALALSAAPVISSAQSQFSLQSQTLTNSDNEPGPVFPLPTERQLKWNETEFYAFFHYGMNTYTNLEWGKGDEAESIFAPTAAPNPEQWLKAVQAAGMKGGIAVVKHHDGFCLWPTSSTTHSVVKAGNAFGRETNIPRDFAAAAQKLGMKYGFYVSPWDRNSALYGTDKYVSDVFLRQCAELATYGTDQFEMWFDGANGGDGYYGGRNTTVSVDRETYYDIPNLRDSIHKVCPNIILWGVGGEARWIGNEAGWAGETNWSTENLGYAPERNGMYGTEDGWIWFPGESDAKMTDQGWFWHSNEAPLSAERLFQMYLETVGRNATLILNCPPNKAGVLPEADVRVLKQLGTMLKNRLGNDLAKTAHIEVSNTRAAGANRNYETANLTDGDAKTYWATNDGVNNATITLTWDTPQTVRYVMLQEYIRLGQRIKSFKIETSTDGTTWKATAPGVTTTTVGYKRIIPLNGSTSNSYGNGTSVKAVRITLTDAKSCPTLSTLSVF</sequence>
<dbReference type="InterPro" id="IPR000933">
    <property type="entry name" value="Glyco_hydro_29"/>
</dbReference>
<dbReference type="GO" id="GO:0004560">
    <property type="term" value="F:alpha-L-fucosidase activity"/>
    <property type="evidence" value="ECO:0007669"/>
    <property type="project" value="UniProtKB-EC"/>
</dbReference>
<keyword evidence="5 8" id="KW-0326">Glycosidase</keyword>
<organism evidence="8 9">
    <name type="scientific">Alloprevotella rava</name>
    <dbReference type="NCBI Taxonomy" id="671218"/>
    <lineage>
        <taxon>Bacteria</taxon>
        <taxon>Pseudomonadati</taxon>
        <taxon>Bacteroidota</taxon>
        <taxon>Bacteroidia</taxon>
        <taxon>Bacteroidales</taxon>
        <taxon>Prevotellaceae</taxon>
        <taxon>Alloprevotella</taxon>
    </lineage>
</organism>
<evidence type="ECO:0000256" key="1">
    <source>
        <dbReference type="ARBA" id="ARBA00007951"/>
    </source>
</evidence>
<evidence type="ECO:0000256" key="5">
    <source>
        <dbReference type="ARBA" id="ARBA00023295"/>
    </source>
</evidence>
<accession>A0A7W5UD27</accession>
<dbReference type="SUPFAM" id="SSF51445">
    <property type="entry name" value="(Trans)glycosidases"/>
    <property type="match status" value="1"/>
</dbReference>
<dbReference type="SMART" id="SM00812">
    <property type="entry name" value="Alpha_L_fucos"/>
    <property type="match status" value="1"/>
</dbReference>
<dbReference type="InterPro" id="IPR057739">
    <property type="entry name" value="Glyco_hydro_29_N"/>
</dbReference>
<dbReference type="Pfam" id="PF00754">
    <property type="entry name" value="F5_F8_type_C"/>
    <property type="match status" value="1"/>
</dbReference>
<gene>
    <name evidence="8" type="ORF">FHS60_000231</name>
</gene>
<evidence type="ECO:0000259" key="7">
    <source>
        <dbReference type="PROSITE" id="PS50022"/>
    </source>
</evidence>
<comment type="similarity">
    <text evidence="1">Belongs to the glycosyl hydrolase 29 family.</text>
</comment>
<comment type="caution">
    <text evidence="8">The sequence shown here is derived from an EMBL/GenBank/DDBJ whole genome shotgun (WGS) entry which is preliminary data.</text>
</comment>
<dbReference type="PANTHER" id="PTHR10030">
    <property type="entry name" value="ALPHA-L-FUCOSIDASE"/>
    <property type="match status" value="1"/>
</dbReference>
<dbReference type="GO" id="GO:0016139">
    <property type="term" value="P:glycoside catabolic process"/>
    <property type="evidence" value="ECO:0007669"/>
    <property type="project" value="TreeGrafter"/>
</dbReference>
<dbReference type="GO" id="GO:0006004">
    <property type="term" value="P:fucose metabolic process"/>
    <property type="evidence" value="ECO:0007669"/>
    <property type="project" value="TreeGrafter"/>
</dbReference>
<dbReference type="Pfam" id="PF01120">
    <property type="entry name" value="Alpha_L_fucos"/>
    <property type="match status" value="1"/>
</dbReference>
<dbReference type="InterPro" id="IPR008979">
    <property type="entry name" value="Galactose-bd-like_sf"/>
</dbReference>
<dbReference type="PROSITE" id="PS50022">
    <property type="entry name" value="FA58C_3"/>
    <property type="match status" value="1"/>
</dbReference>
<feature type="signal peptide" evidence="6">
    <location>
        <begin position="1"/>
        <end position="22"/>
    </location>
</feature>
<dbReference type="SUPFAM" id="SSF49785">
    <property type="entry name" value="Galactose-binding domain-like"/>
    <property type="match status" value="1"/>
</dbReference>